<sequence length="88" mass="10059">MVCAISPVCSHTENIAFAECDSKLLREMSLLGIKAKVVGKSINYLGYETIPVSFSYTDLIRFYEQNKYLISKQSLLEETTFDKNYTFV</sequence>
<name>A0ABY8L1Q7_9FLAO</name>
<dbReference type="RefSeq" id="WP_279651116.1">
    <property type="nucleotide sequence ID" value="NZ_CP122539.1"/>
</dbReference>
<gene>
    <name evidence="1" type="ORF">P8625_14305</name>
</gene>
<protein>
    <submittedName>
        <fullName evidence="1">Uncharacterized protein</fullName>
    </submittedName>
</protein>
<dbReference type="Proteomes" id="UP001232001">
    <property type="component" value="Chromosome"/>
</dbReference>
<organism evidence="1 2">
    <name type="scientific">Tenacibaculum tangerinum</name>
    <dbReference type="NCBI Taxonomy" id="3038772"/>
    <lineage>
        <taxon>Bacteria</taxon>
        <taxon>Pseudomonadati</taxon>
        <taxon>Bacteroidota</taxon>
        <taxon>Flavobacteriia</taxon>
        <taxon>Flavobacteriales</taxon>
        <taxon>Flavobacteriaceae</taxon>
        <taxon>Tenacibaculum</taxon>
    </lineage>
</organism>
<evidence type="ECO:0000313" key="2">
    <source>
        <dbReference type="Proteomes" id="UP001232001"/>
    </source>
</evidence>
<evidence type="ECO:0000313" key="1">
    <source>
        <dbReference type="EMBL" id="WGH75229.1"/>
    </source>
</evidence>
<dbReference type="EMBL" id="CP122539">
    <property type="protein sequence ID" value="WGH75229.1"/>
    <property type="molecule type" value="Genomic_DNA"/>
</dbReference>
<proteinExistence type="predicted"/>
<keyword evidence="2" id="KW-1185">Reference proteome</keyword>
<reference evidence="1 2" key="1">
    <citation type="submission" date="2023-04" db="EMBL/GenBank/DDBJ databases">
        <title>Tenacibaculum tangerinum sp. nov., isolated from sea tidal flat of South Korea.</title>
        <authorList>
            <person name="Lee S.H."/>
            <person name="Kim J.-J."/>
        </authorList>
    </citation>
    <scope>NUCLEOTIDE SEQUENCE [LARGE SCALE GENOMIC DNA]</scope>
    <source>
        <strain evidence="1 2">GRR-S3-23</strain>
    </source>
</reference>
<accession>A0ABY8L1Q7</accession>